<gene>
    <name evidence="2" type="ORF">EVA_07768</name>
</gene>
<proteinExistence type="predicted"/>
<accession>J9CV80</accession>
<reference evidence="2" key="1">
    <citation type="journal article" date="2012" name="PLoS ONE">
        <title>Gene sets for utilization of primary and secondary nutrition supplies in the distal gut of endangered iberian lynx.</title>
        <authorList>
            <person name="Alcaide M."/>
            <person name="Messina E."/>
            <person name="Richter M."/>
            <person name="Bargiela R."/>
            <person name="Peplies J."/>
            <person name="Huws S.A."/>
            <person name="Newbold C.J."/>
            <person name="Golyshin P.N."/>
            <person name="Simon M.A."/>
            <person name="Lopez G."/>
            <person name="Yakimov M.M."/>
            <person name="Ferrer M."/>
        </authorList>
    </citation>
    <scope>NUCLEOTIDE SEQUENCE</scope>
</reference>
<name>J9CV80_9ZZZZ</name>
<evidence type="ECO:0000256" key="1">
    <source>
        <dbReference type="SAM" id="MobiDB-lite"/>
    </source>
</evidence>
<dbReference type="AlphaFoldDB" id="J9CV80"/>
<protein>
    <submittedName>
        <fullName evidence="2">Uncharacterized protein</fullName>
    </submittedName>
</protein>
<comment type="caution">
    <text evidence="2">The sequence shown here is derived from an EMBL/GenBank/DDBJ whole genome shotgun (WGS) entry which is preliminary data.</text>
</comment>
<evidence type="ECO:0000313" key="2">
    <source>
        <dbReference type="EMBL" id="EJX04126.1"/>
    </source>
</evidence>
<sequence length="61" mass="7276">MDQIPSEKLKLPSFVWFDYIRPLNKEDIFHWRGKKAGDVLQKSDRKPVASPKELHIKRTKK</sequence>
<feature type="region of interest" description="Disordered" evidence="1">
    <location>
        <begin position="40"/>
        <end position="61"/>
    </location>
</feature>
<organism evidence="2">
    <name type="scientific">gut metagenome</name>
    <dbReference type="NCBI Taxonomy" id="749906"/>
    <lineage>
        <taxon>unclassified sequences</taxon>
        <taxon>metagenomes</taxon>
        <taxon>organismal metagenomes</taxon>
    </lineage>
</organism>
<dbReference type="EMBL" id="AMCI01001912">
    <property type="protein sequence ID" value="EJX04126.1"/>
    <property type="molecule type" value="Genomic_DNA"/>
</dbReference>